<gene>
    <name evidence="1" type="ORF">NC99_32540</name>
</gene>
<dbReference type="AlphaFoldDB" id="A0A0L8V5X9"/>
<keyword evidence="2" id="KW-1185">Reference proteome</keyword>
<reference evidence="2" key="1">
    <citation type="submission" date="2015-07" db="EMBL/GenBank/DDBJ databases">
        <title>Genome sequencing of Sunxiuqinia dokdonensis strain SK.</title>
        <authorList>
            <person name="Ahn S."/>
            <person name="Kim B.-C."/>
        </authorList>
    </citation>
    <scope>NUCLEOTIDE SEQUENCE [LARGE SCALE GENOMIC DNA]</scope>
    <source>
        <strain evidence="2">SK</strain>
    </source>
</reference>
<dbReference type="RefSeq" id="WP_053185294.1">
    <property type="nucleotide sequence ID" value="NZ_LGIA01000175.1"/>
</dbReference>
<evidence type="ECO:0000313" key="1">
    <source>
        <dbReference type="EMBL" id="KOH43895.1"/>
    </source>
</evidence>
<dbReference type="SUPFAM" id="SSF56935">
    <property type="entry name" value="Porins"/>
    <property type="match status" value="1"/>
</dbReference>
<evidence type="ECO:0000313" key="2">
    <source>
        <dbReference type="Proteomes" id="UP000036958"/>
    </source>
</evidence>
<dbReference type="Proteomes" id="UP000036958">
    <property type="component" value="Unassembled WGS sequence"/>
</dbReference>
<dbReference type="OrthoDB" id="5383458at2"/>
<accession>A0A0L8V5X9</accession>
<protein>
    <recommendedName>
        <fullName evidence="3">Porin</fullName>
    </recommendedName>
</protein>
<proteinExistence type="predicted"/>
<evidence type="ECO:0008006" key="3">
    <source>
        <dbReference type="Google" id="ProtNLM"/>
    </source>
</evidence>
<dbReference type="EMBL" id="LGIA01000175">
    <property type="protein sequence ID" value="KOH43895.1"/>
    <property type="molecule type" value="Genomic_DNA"/>
</dbReference>
<dbReference type="STRING" id="1409788.NC99_32540"/>
<name>A0A0L8V5X9_9BACT</name>
<organism evidence="1 2">
    <name type="scientific">Sunxiuqinia dokdonensis</name>
    <dbReference type="NCBI Taxonomy" id="1409788"/>
    <lineage>
        <taxon>Bacteria</taxon>
        <taxon>Pseudomonadati</taxon>
        <taxon>Bacteroidota</taxon>
        <taxon>Bacteroidia</taxon>
        <taxon>Marinilabiliales</taxon>
        <taxon>Prolixibacteraceae</taxon>
        <taxon>Sunxiuqinia</taxon>
    </lineage>
</organism>
<dbReference type="PATRIC" id="fig|1409788.3.peg.3338"/>
<sequence length="386" mass="43496">MKRLFFLLGFLIPLLAGAQQTVYLSGYVKELLMYYQPKQQIPGLESNSLTTNTIHNRLNFKWYATNQLTVVAEMRNRLLFGSLVKEYPAYQSVVDVDNGYLDLSFIPAEGSGWFVHSMFDRAYLDWVAGNWQITAGRQRVNWGMNLVWNPNDVFNSYSYFDFDYEERPGTDALRIQYYTGMTSSAELVYQIGKNEDEMALAGLYRFSQWNYDIQLIGGWVGTDYIVGTGWAGDIQGAGFRGEITHFMPKNDEVNSETATVASISADYTLPSSLYIHSGVLYNSHGKTGKAGGMDPFFNNKLSAKYLSFAQYSLFGQISYPVTPLFSASLSGIANPNDGSWYFGPALTYSLQNNLELMATGQLFFGDQSTEFGDIGQLLFGRLKWSF</sequence>
<comment type="caution">
    <text evidence="1">The sequence shown here is derived from an EMBL/GenBank/DDBJ whole genome shotgun (WGS) entry which is preliminary data.</text>
</comment>